<dbReference type="Gene3D" id="2.60.40.10">
    <property type="entry name" value="Immunoglobulins"/>
    <property type="match status" value="2"/>
</dbReference>
<evidence type="ECO:0000256" key="3">
    <source>
        <dbReference type="ARBA" id="ARBA00023295"/>
    </source>
</evidence>
<comment type="similarity">
    <text evidence="1">Belongs to the glycosyl hydrolase 2 family.</text>
</comment>
<dbReference type="InterPro" id="IPR006103">
    <property type="entry name" value="Glyco_hydro_2_cat"/>
</dbReference>
<dbReference type="SUPFAM" id="SSF49303">
    <property type="entry name" value="beta-Galactosidase/glucuronidase domain"/>
    <property type="match status" value="1"/>
</dbReference>
<sequence>MRTGIDRRWIYLMLVTCFSFLTGTQLAAQWYFERDTLSLNEGWLTVATDSLLQEYKGFEQAGYNTAGWKKVTAPHNWDDYYGYRRLLHGNFHGNAWYKKKFSISKQQGKRYLLFFEGVGSYATVWVNGIKVGAHAGGRTTFTLDITDAVKKEGVNDLAVLAEHPAGIKDLAWVCGGCSDERGFSEGSQPLGIFRPVRLIVTGNIRIAPFGVHAWSAIKKNRSELFVNATIKNDRESAAVVQLIARLKNKKQQVVAESRQTVRLQQLDSVTVALPKLTIDHPELWSPEHPYLYTIETIIKTGAVEVDKVRTDFGFRTLHWNTATHRFFLNDTPVFINGIAEYEHQLGQSHAFSNEEIIARVKWLQAAGFNAFRDAHQPHNLLYGTLFDQKGILWWPQLSAHIWYDTPEFRKQFKASLREWVLERRNDPAVILWGLQNESKLPEDFAKECTALIRSLDPTASVQRLVTTCNGGKGTDWDVPQNWTGTYGGNPDTYDRDLKKQVLIGEYGAWRTLGLHEADSVRSFLYTEDNMVALMEKKLRLGEAAKDSSAGHFLWLLNSHDNPGRVQGGEGFRAIDRIGPVNYKGMLTSWEEPTDVYYMYRSNYASKQTDPMVYIASHTWPNRWMTPGIKDAVVVYSNCDEVELFNDMEAASLGRKKNNGRGYHFQWDHVNIRYNILYAVGYVNGKVVARDTILLYHLPQAPHFEKLYADARNSTAPRKGYTYVYRVNCGGPDYRDQNGNTWQADRPLPHFEPSQTSKLRSGIPYWGSSSWADRFTGMPSFFASQQRTFSPVKGTRDWPLFQDFRYGKNELKYTFPLPDGNYIAELYFAEPWLGVGGGSDASGMRLLNVAFNDTMVLNDLDIWKEAGTNTALKKTIPVTVKGGRLVISFPGSKAGQALIAAIAIATKDTRVKAANAFENVTVLNAQGVELQSWLDIGNRPFEGETIRISRLPPELFTADWLRVSRKKTKDISFRVQQASDIYLAIPPDAPALYYTKEYEPTNLFIITDEAGGRKYVVFKKRVPAGAVYSLKQAGSCLVMITPSSNMQPAFDLKPVTGYKADGAIAGTGITMETISGAPRLVVQTNAATSIEWPVSAGVADIYNITLKYFYPLQEDRTLVLTVTDAGGNRMVEQNIPLKFTPTGKWSLSTVNTRTMINAGHYTVRLTVKNLKGLVVSGIEVQ</sequence>
<evidence type="ECO:0000256" key="4">
    <source>
        <dbReference type="SAM" id="Phobius"/>
    </source>
</evidence>
<dbReference type="EMBL" id="CP015772">
    <property type="protein sequence ID" value="ANH80256.1"/>
    <property type="molecule type" value="Genomic_DNA"/>
</dbReference>
<name>A0A1A9HXZ7_9BACT</name>
<gene>
    <name evidence="10" type="ORF">A8C56_03985</name>
</gene>
<dbReference type="GO" id="GO:0004553">
    <property type="term" value="F:hydrolase activity, hydrolyzing O-glycosyl compounds"/>
    <property type="evidence" value="ECO:0007669"/>
    <property type="project" value="InterPro"/>
</dbReference>
<keyword evidence="4" id="KW-1133">Transmembrane helix</keyword>
<evidence type="ECO:0000259" key="6">
    <source>
        <dbReference type="Pfam" id="PF02836"/>
    </source>
</evidence>
<dbReference type="PANTHER" id="PTHR42732">
    <property type="entry name" value="BETA-GALACTOSIDASE"/>
    <property type="match status" value="1"/>
</dbReference>
<feature type="transmembrane region" description="Helical" evidence="4">
    <location>
        <begin position="9"/>
        <end position="32"/>
    </location>
</feature>
<keyword evidence="4" id="KW-0812">Transmembrane</keyword>
<evidence type="ECO:0000259" key="8">
    <source>
        <dbReference type="Pfam" id="PF11721"/>
    </source>
</evidence>
<dbReference type="InterPro" id="IPR006104">
    <property type="entry name" value="Glyco_hydro_2_N"/>
</dbReference>
<keyword evidence="2 10" id="KW-0378">Hydrolase</keyword>
<dbReference type="Proteomes" id="UP000077667">
    <property type="component" value="Chromosome"/>
</dbReference>
<evidence type="ECO:0000256" key="2">
    <source>
        <dbReference type="ARBA" id="ARBA00022801"/>
    </source>
</evidence>
<reference evidence="10 11" key="1">
    <citation type="submission" date="2016-05" db="EMBL/GenBank/DDBJ databases">
        <title>Niabella ginsenosidivorans BS26 whole genome sequencing.</title>
        <authorList>
            <person name="Im W.T."/>
            <person name="Siddiqi M.Z."/>
        </authorList>
    </citation>
    <scope>NUCLEOTIDE SEQUENCE [LARGE SCALE GENOMIC DNA]</scope>
    <source>
        <strain evidence="10 11">BS26</strain>
    </source>
</reference>
<dbReference type="Gene3D" id="2.60.120.430">
    <property type="entry name" value="Galactose-binding lectin"/>
    <property type="match status" value="1"/>
</dbReference>
<dbReference type="InterPro" id="IPR036156">
    <property type="entry name" value="Beta-gal/glucu_dom_sf"/>
</dbReference>
<dbReference type="InterPro" id="IPR051913">
    <property type="entry name" value="GH2_Domain-Containing"/>
</dbReference>
<dbReference type="Gene3D" id="2.60.120.260">
    <property type="entry name" value="Galactose-binding domain-like"/>
    <property type="match status" value="2"/>
</dbReference>
<dbReference type="InterPro" id="IPR032311">
    <property type="entry name" value="DUF4982"/>
</dbReference>
<proteinExistence type="inferred from homology"/>
<dbReference type="STRING" id="1176587.A8C56_03985"/>
<dbReference type="InterPro" id="IPR017853">
    <property type="entry name" value="GH"/>
</dbReference>
<feature type="domain" description="Glycoside hydrolase family 2 catalytic" evidence="6">
    <location>
        <begin position="324"/>
        <end position="462"/>
    </location>
</feature>
<dbReference type="InterPro" id="IPR008979">
    <property type="entry name" value="Galactose-bd-like_sf"/>
</dbReference>
<dbReference type="Pfam" id="PF16355">
    <property type="entry name" value="DUF4982"/>
    <property type="match status" value="1"/>
</dbReference>
<dbReference type="RefSeq" id="WP_067752367.1">
    <property type="nucleotide sequence ID" value="NZ_CP015772.1"/>
</dbReference>
<protein>
    <submittedName>
        <fullName evidence="10">Glycoside hydrolase</fullName>
    </submittedName>
</protein>
<dbReference type="InterPro" id="IPR021720">
    <property type="entry name" value="Malectin_dom"/>
</dbReference>
<dbReference type="SUPFAM" id="SSF51445">
    <property type="entry name" value="(Trans)glycosidases"/>
    <property type="match status" value="1"/>
</dbReference>
<dbReference type="PRINTS" id="PR00132">
    <property type="entry name" value="GLHYDRLASE2"/>
</dbReference>
<dbReference type="InterPro" id="IPR006101">
    <property type="entry name" value="Glyco_hydro_2"/>
</dbReference>
<evidence type="ECO:0000256" key="1">
    <source>
        <dbReference type="ARBA" id="ARBA00007401"/>
    </source>
</evidence>
<keyword evidence="4" id="KW-0472">Membrane</keyword>
<dbReference type="Gene3D" id="3.20.20.80">
    <property type="entry name" value="Glycosidases"/>
    <property type="match status" value="1"/>
</dbReference>
<dbReference type="SUPFAM" id="SSF49785">
    <property type="entry name" value="Galactose-binding domain-like"/>
    <property type="match status" value="1"/>
</dbReference>
<dbReference type="InterPro" id="IPR006102">
    <property type="entry name" value="Ig-like_GH2"/>
</dbReference>
<dbReference type="InterPro" id="IPR013783">
    <property type="entry name" value="Ig-like_fold"/>
</dbReference>
<evidence type="ECO:0000259" key="9">
    <source>
        <dbReference type="Pfam" id="PF16355"/>
    </source>
</evidence>
<evidence type="ECO:0000313" key="11">
    <source>
        <dbReference type="Proteomes" id="UP000077667"/>
    </source>
</evidence>
<feature type="domain" description="DUF4982" evidence="9">
    <location>
        <begin position="631"/>
        <end position="688"/>
    </location>
</feature>
<dbReference type="Pfam" id="PF02837">
    <property type="entry name" value="Glyco_hydro_2_N"/>
    <property type="match status" value="1"/>
</dbReference>
<dbReference type="GO" id="GO:0005975">
    <property type="term" value="P:carbohydrate metabolic process"/>
    <property type="evidence" value="ECO:0007669"/>
    <property type="project" value="InterPro"/>
</dbReference>
<dbReference type="Pfam" id="PF11721">
    <property type="entry name" value="Malectin"/>
    <property type="match status" value="1"/>
</dbReference>
<keyword evidence="3" id="KW-0326">Glycosidase</keyword>
<keyword evidence="11" id="KW-1185">Reference proteome</keyword>
<feature type="domain" description="Glycoside hydrolase family 2 immunoglobulin-like beta-sandwich" evidence="5">
    <location>
        <begin position="220"/>
        <end position="315"/>
    </location>
</feature>
<dbReference type="AlphaFoldDB" id="A0A1A9HXZ7"/>
<dbReference type="Pfam" id="PF02836">
    <property type="entry name" value="Glyco_hydro_2_C"/>
    <property type="match status" value="1"/>
</dbReference>
<evidence type="ECO:0000259" key="5">
    <source>
        <dbReference type="Pfam" id="PF00703"/>
    </source>
</evidence>
<evidence type="ECO:0000259" key="7">
    <source>
        <dbReference type="Pfam" id="PF02837"/>
    </source>
</evidence>
<dbReference type="KEGG" id="nia:A8C56_03985"/>
<dbReference type="Pfam" id="PF00703">
    <property type="entry name" value="Glyco_hydro_2"/>
    <property type="match status" value="1"/>
</dbReference>
<feature type="domain" description="Malectin" evidence="8">
    <location>
        <begin position="723"/>
        <end position="901"/>
    </location>
</feature>
<dbReference type="PANTHER" id="PTHR42732:SF1">
    <property type="entry name" value="BETA-MANNOSIDASE"/>
    <property type="match status" value="1"/>
</dbReference>
<organism evidence="10 11">
    <name type="scientific">Niabella ginsenosidivorans</name>
    <dbReference type="NCBI Taxonomy" id="1176587"/>
    <lineage>
        <taxon>Bacteria</taxon>
        <taxon>Pseudomonadati</taxon>
        <taxon>Bacteroidota</taxon>
        <taxon>Chitinophagia</taxon>
        <taxon>Chitinophagales</taxon>
        <taxon>Chitinophagaceae</taxon>
        <taxon>Niabella</taxon>
    </lineage>
</organism>
<evidence type="ECO:0000313" key="10">
    <source>
        <dbReference type="EMBL" id="ANH80256.1"/>
    </source>
</evidence>
<accession>A0A1A9HXZ7</accession>
<feature type="domain" description="Glycosyl hydrolases family 2 sugar binding" evidence="7">
    <location>
        <begin position="89"/>
        <end position="177"/>
    </location>
</feature>